<accession>A0A844D8N7</accession>
<dbReference type="Proteomes" id="UP000462091">
    <property type="component" value="Unassembled WGS sequence"/>
</dbReference>
<dbReference type="RefSeq" id="WP_154265314.1">
    <property type="nucleotide sequence ID" value="NZ_WKQM01000001.1"/>
</dbReference>
<comment type="caution">
    <text evidence="1">The sequence shown here is derived from an EMBL/GenBank/DDBJ whole genome shotgun (WGS) entry which is preliminary data.</text>
</comment>
<protein>
    <submittedName>
        <fullName evidence="1">Uncharacterized protein</fullName>
    </submittedName>
</protein>
<reference evidence="1 2" key="1">
    <citation type="journal article" date="2019" name="Nat. Med.">
        <title>A library of human gut bacterial isolates paired with longitudinal multiomics data enables mechanistic microbiome research.</title>
        <authorList>
            <person name="Poyet M."/>
            <person name="Groussin M."/>
            <person name="Gibbons S.M."/>
            <person name="Avila-Pacheco J."/>
            <person name="Jiang X."/>
            <person name="Kearney S.M."/>
            <person name="Perrotta A.R."/>
            <person name="Berdy B."/>
            <person name="Zhao S."/>
            <person name="Lieberman T.D."/>
            <person name="Swanson P.K."/>
            <person name="Smith M."/>
            <person name="Roesemann S."/>
            <person name="Alexander J.E."/>
            <person name="Rich S.A."/>
            <person name="Livny J."/>
            <person name="Vlamakis H."/>
            <person name="Clish C."/>
            <person name="Bullock K."/>
            <person name="Deik A."/>
            <person name="Scott J."/>
            <person name="Pierce K.A."/>
            <person name="Xavier R.J."/>
            <person name="Alm E.J."/>
        </authorList>
    </citation>
    <scope>NUCLEOTIDE SEQUENCE [LARGE SCALE GENOMIC DNA]</scope>
    <source>
        <strain evidence="1 2">BIOML-B1</strain>
    </source>
</reference>
<sequence length="133" mass="15282">MLDKLNHLKDEMCEELMELTDKKNRSPGDVEMIGEIVDIILDIHRIKDYCEGGEYSRAGEWEADMRGSFSRDAGNGYNRGNSYANRGRHYVRGHYSRGDGRERMISDIEDMMQEATGAERDAYKRAADILRNA</sequence>
<gene>
    <name evidence="1" type="ORF">GKE10_00435</name>
</gene>
<name>A0A844D8N7_9FIRM</name>
<evidence type="ECO:0000313" key="2">
    <source>
        <dbReference type="Proteomes" id="UP000462091"/>
    </source>
</evidence>
<dbReference type="AlphaFoldDB" id="A0A844D8N7"/>
<proteinExistence type="predicted"/>
<evidence type="ECO:0000313" key="1">
    <source>
        <dbReference type="EMBL" id="MSC50401.1"/>
    </source>
</evidence>
<dbReference type="EMBL" id="WKQM01000001">
    <property type="protein sequence ID" value="MSC50401.1"/>
    <property type="molecule type" value="Genomic_DNA"/>
</dbReference>
<organism evidence="1 2">
    <name type="scientific">Faecalibacterium prausnitzii</name>
    <dbReference type="NCBI Taxonomy" id="853"/>
    <lineage>
        <taxon>Bacteria</taxon>
        <taxon>Bacillati</taxon>
        <taxon>Bacillota</taxon>
        <taxon>Clostridia</taxon>
        <taxon>Eubacteriales</taxon>
        <taxon>Oscillospiraceae</taxon>
        <taxon>Faecalibacterium</taxon>
    </lineage>
</organism>